<gene>
    <name evidence="1" type="ORF">LARSCL_LOCUS19510</name>
</gene>
<proteinExistence type="predicted"/>
<name>A0AAV2BHZ2_9ARAC</name>
<feature type="non-terminal residue" evidence="1">
    <location>
        <position position="97"/>
    </location>
</feature>
<dbReference type="Proteomes" id="UP001497382">
    <property type="component" value="Unassembled WGS sequence"/>
</dbReference>
<dbReference type="EMBL" id="CAXIEN010000381">
    <property type="protein sequence ID" value="CAL1295846.1"/>
    <property type="molecule type" value="Genomic_DNA"/>
</dbReference>
<evidence type="ECO:0000313" key="2">
    <source>
        <dbReference type="Proteomes" id="UP001497382"/>
    </source>
</evidence>
<dbReference type="AlphaFoldDB" id="A0AAV2BHZ2"/>
<accession>A0AAV2BHZ2</accession>
<comment type="caution">
    <text evidence="1">The sequence shown here is derived from an EMBL/GenBank/DDBJ whole genome shotgun (WGS) entry which is preliminary data.</text>
</comment>
<keyword evidence="2" id="KW-1185">Reference proteome</keyword>
<protein>
    <submittedName>
        <fullName evidence="1">Uncharacterized protein</fullName>
    </submittedName>
</protein>
<sequence>MQSGFCSNNIFFRSCLPPTFKPHLEENAEWIATHLPRSFSDAIQVELGNHAQIEMDKQSFILEIESCFRNQAMARSVPFYVLICTSNVKYISMNFLY</sequence>
<reference evidence="1 2" key="1">
    <citation type="submission" date="2024-04" db="EMBL/GenBank/DDBJ databases">
        <authorList>
            <person name="Rising A."/>
            <person name="Reimegard J."/>
            <person name="Sonavane S."/>
            <person name="Akerstrom W."/>
            <person name="Nylinder S."/>
            <person name="Hedman E."/>
            <person name="Kallberg Y."/>
        </authorList>
    </citation>
    <scope>NUCLEOTIDE SEQUENCE [LARGE SCALE GENOMIC DNA]</scope>
</reference>
<evidence type="ECO:0000313" key="1">
    <source>
        <dbReference type="EMBL" id="CAL1295846.1"/>
    </source>
</evidence>
<organism evidence="1 2">
    <name type="scientific">Larinioides sclopetarius</name>
    <dbReference type="NCBI Taxonomy" id="280406"/>
    <lineage>
        <taxon>Eukaryota</taxon>
        <taxon>Metazoa</taxon>
        <taxon>Ecdysozoa</taxon>
        <taxon>Arthropoda</taxon>
        <taxon>Chelicerata</taxon>
        <taxon>Arachnida</taxon>
        <taxon>Araneae</taxon>
        <taxon>Araneomorphae</taxon>
        <taxon>Entelegynae</taxon>
        <taxon>Araneoidea</taxon>
        <taxon>Araneidae</taxon>
        <taxon>Larinioides</taxon>
    </lineage>
</organism>